<reference evidence="13 14" key="1">
    <citation type="journal article" date="2011" name="PLoS Pathog.">
        <title>Cross-species transmission of a novel adenovirus associated with a fulminant pneumonia outbreak in a new world monkey colony.</title>
        <authorList>
            <person name="Chen E.C."/>
            <person name="Yagi S."/>
            <person name="Kelly K.R."/>
            <person name="Mendoza S.P."/>
            <person name="Maninger N."/>
            <person name="Rosenthal A."/>
            <person name="Spinner A."/>
            <person name="Bales K.L."/>
            <person name="Schnurr D.P."/>
            <person name="Lerche N.W."/>
            <person name="Chiu C.Y."/>
        </authorList>
    </citation>
    <scope>NUCLEOTIDE SEQUENCE [LARGE SCALE GENOMIC DNA]</scope>
</reference>
<dbReference type="SUPFAM" id="SSF51126">
    <property type="entry name" value="Pectin lyase-like"/>
    <property type="match status" value="1"/>
</dbReference>
<evidence type="ECO:0000256" key="6">
    <source>
        <dbReference type="ARBA" id="ARBA00023200"/>
    </source>
</evidence>
<comment type="subcellular location">
    <subcellularLocation>
        <location evidence="2">Host cytoplasm</location>
    </subcellularLocation>
    <subcellularLocation>
        <location evidence="1">Host nucleus</location>
    </subcellularLocation>
</comment>
<dbReference type="InterPro" id="IPR002612">
    <property type="entry name" value="Adeno_E1B_55kDa"/>
</dbReference>
<evidence type="ECO:0000256" key="7">
    <source>
        <dbReference type="ARBA" id="ARBA00023323"/>
    </source>
</evidence>
<comment type="function">
    <text evidence="10">Plays a major role to prevent cellular inhibition of viral genome replication. Assembles an SCF-like E3 ubiquitin ligase complex based on the cellular proteins ELOB, ELOC, CUL5 and RBX1, in cooperation with viral E4orf6. This viral RING-type ligase ubiquitinates cellular substrates and targets them to proteasomal degradation: TP53/p53, LIG4, MRE11-RAD50-NBS1 (MRN) complex, ITGA3, DAXX and BLM. E1B-55K probably acts as the substrate-specific adapter of the SCF-like E3 ubiquitin ligase complex. Degradation of host TP53/p53 activity is essential for preventing E1A-induced TP53 accumulation that would otherwise lead to cell apoptosis and growth arrest. E1B-55K also inactivates TP53 transcription-factor activity by binding its transactivation domain. E1B-55K also functions as a SUMO1 E3 ligase for TP53 which causes the latter to be sequestered in promyelocytic leukemia (PML) nuclear bodies thereby contributing to maximal inhibition of TP53 function.</text>
</comment>
<dbReference type="GeneID" id="15486115"/>
<dbReference type="Pfam" id="PF01696">
    <property type="entry name" value="Adeno_E1B_55K"/>
    <property type="match status" value="1"/>
</dbReference>
<evidence type="ECO:0000256" key="4">
    <source>
        <dbReference type="ARBA" id="ARBA00022118"/>
    </source>
</evidence>
<dbReference type="Proteomes" id="UP000121920">
    <property type="component" value="Segment"/>
</dbReference>
<keyword evidence="5" id="KW-0244">Early protein</keyword>
<evidence type="ECO:0000256" key="3">
    <source>
        <dbReference type="ARBA" id="ARBA00008605"/>
    </source>
</evidence>
<dbReference type="InterPro" id="IPR011050">
    <property type="entry name" value="Pectin_lyase_fold/virulence"/>
</dbReference>
<dbReference type="EMBL" id="HQ913600">
    <property type="protein sequence ID" value="AEK98444.1"/>
    <property type="molecule type" value="Genomic_DNA"/>
</dbReference>
<dbReference type="GO" id="GO:0042025">
    <property type="term" value="C:host cell nucleus"/>
    <property type="evidence" value="ECO:0007669"/>
    <property type="project" value="UniProtKB-SubCell"/>
</dbReference>
<dbReference type="OrthoDB" id="3297at10239"/>
<dbReference type="GO" id="GO:0030430">
    <property type="term" value="C:host cell cytoplasm"/>
    <property type="evidence" value="ECO:0007669"/>
    <property type="project" value="UniProtKB-SubCell"/>
</dbReference>
<comment type="similarity">
    <text evidence="3">Belongs to the adenoviridae E1B 55 kDa protein family.</text>
</comment>
<evidence type="ECO:0000256" key="1">
    <source>
        <dbReference type="ARBA" id="ARBA00004147"/>
    </source>
</evidence>
<keyword evidence="7" id="KW-1119">Modulation of host cell apoptosis by virus</keyword>
<sequence length="533" mass="57999">MEAHAEGGDPERGDAGAPGAGEPGDQAGGGGAADAGAAGVGREGEGEAAAGEGAAAAGGGNDYEHMEAFHGGGVAAAGGDGPPAGGAVGGGPRPGGIIQQVARLFPELAGQLRAPLHRPVPRPPPRNVDERRGIVRPWDEANPQPADEQAGPSDRTRSWMMRRRLENITWQEVWDDFLRGDMFLRDRYTFEQIRTHWVDPHEDLGLAIATHCKVALHPDRTYRVRDKIFIQNCCYVIGNGATIMVETSERVAFQLGMQQMSPSITGMFGCTFVNCRFSCDPNVFRGICIAANTSFLVHGCHFFGFPGDCIVANVGGRVRGTTFTSCFKGIYNPGRHALSVSKCIFDKCMIAISTLGFSKIRHNVATECLCFLLCRGLGRIQGNTVHGPYLSSHRMVTCGDGTIQTLRTIHIVAHPRRTWPVFEHNVLMRTSMYLGNRRGIFMPRQSQAFHTNLVLDQHASTQVSISGLYDMSLQIYRTLRVDETRSRLMHCECGESHLVNGHVLGICTDDMRVDPLQYSAARTEYSSSEDEAD</sequence>
<dbReference type="RefSeq" id="YP_007518310.1">
    <property type="nucleotide sequence ID" value="NC_020487.1"/>
</dbReference>
<proteinExistence type="inferred from homology"/>
<accession>G0ZAH3</accession>
<protein>
    <recommendedName>
        <fullName evidence="4">E1B 55 kDa protein</fullName>
    </recommendedName>
    <alternativeName>
        <fullName evidence="8">E1B protein, large T-antigen</fullName>
    </alternativeName>
    <alternativeName>
        <fullName evidence="9">E1B-495R</fullName>
    </alternativeName>
</protein>
<evidence type="ECO:0000256" key="8">
    <source>
        <dbReference type="ARBA" id="ARBA00030428"/>
    </source>
</evidence>
<feature type="compositionally biased region" description="Basic and acidic residues" evidence="12">
    <location>
        <begin position="1"/>
        <end position="14"/>
    </location>
</feature>
<keyword evidence="14" id="KW-1185">Reference proteome</keyword>
<evidence type="ECO:0000256" key="12">
    <source>
        <dbReference type="SAM" id="MobiDB-lite"/>
    </source>
</evidence>
<evidence type="ECO:0000256" key="5">
    <source>
        <dbReference type="ARBA" id="ARBA00022518"/>
    </source>
</evidence>
<evidence type="ECO:0000256" key="10">
    <source>
        <dbReference type="ARBA" id="ARBA00046084"/>
    </source>
</evidence>
<evidence type="ECO:0000256" key="9">
    <source>
        <dbReference type="ARBA" id="ARBA00031863"/>
    </source>
</evidence>
<evidence type="ECO:0000256" key="11">
    <source>
        <dbReference type="ARBA" id="ARBA00046912"/>
    </source>
</evidence>
<comment type="subunit">
    <text evidence="11">Interacts with host PML-4 and PML-5; this interaction promotes efficient subnuclear targeting of E1B-55K to PML nuclear bodies. Interacts with E4-ORF3 protein. Interacts with E4-ORF6 protein.</text>
</comment>
<keyword evidence="7" id="KW-0945">Host-virus interaction</keyword>
<feature type="region of interest" description="Disordered" evidence="12">
    <location>
        <begin position="136"/>
        <end position="155"/>
    </location>
</feature>
<feature type="compositionally biased region" description="Gly residues" evidence="12">
    <location>
        <begin position="16"/>
        <end position="41"/>
    </location>
</feature>
<evidence type="ECO:0000313" key="13">
    <source>
        <dbReference type="EMBL" id="AEK98444.1"/>
    </source>
</evidence>
<dbReference type="KEGG" id="vg:15486115"/>
<evidence type="ECO:0000256" key="2">
    <source>
        <dbReference type="ARBA" id="ARBA00004192"/>
    </source>
</evidence>
<dbReference type="GO" id="GO:0052150">
    <property type="term" value="P:symbiont-mediated perturbation of host apoptosis"/>
    <property type="evidence" value="ECO:0007669"/>
    <property type="project" value="UniProtKB-KW"/>
</dbReference>
<evidence type="ECO:0000313" key="14">
    <source>
        <dbReference type="Proteomes" id="UP000121920"/>
    </source>
</evidence>
<feature type="region of interest" description="Disordered" evidence="12">
    <location>
        <begin position="1"/>
        <end position="62"/>
    </location>
</feature>
<organism evidence="13 14">
    <name type="scientific">titi monkey adenovirus 1</name>
    <dbReference type="NCBI Taxonomy" id="3123084"/>
    <lineage>
        <taxon>Viruses</taxon>
        <taxon>Varidnaviria</taxon>
        <taxon>Bamfordvirae</taxon>
        <taxon>Preplasmiviricota</taxon>
        <taxon>Polisuviricotina</taxon>
        <taxon>Pharingeaviricetes</taxon>
        <taxon>Rowavirales</taxon>
        <taxon>Adenoviridae</taxon>
        <taxon>Mastadenovirus</taxon>
        <taxon>Mastadenovirus simuli</taxon>
        <taxon>Platyrrhini mastadenovirus A</taxon>
    </lineage>
</organism>
<name>G0ZAH3_9ADEN</name>
<keyword evidence="6" id="KW-1035">Host cytoplasm</keyword>